<proteinExistence type="predicted"/>
<feature type="domain" description="Rhodanese" evidence="3">
    <location>
        <begin position="237"/>
        <end position="302"/>
    </location>
</feature>
<dbReference type="PANTHER" id="PTHR43268:SF6">
    <property type="entry name" value="THIOSULFATE SULFURTRANSFERASE_RHODANESE-LIKE DOMAIN-CONTAINING PROTEIN 2"/>
    <property type="match status" value="1"/>
</dbReference>
<dbReference type="InterPro" id="IPR006224">
    <property type="entry name" value="PsdUridine_synth_RluA-like_CS"/>
</dbReference>
<protein>
    <recommendedName>
        <fullName evidence="3">Rhodanese domain-containing protein</fullName>
    </recommendedName>
</protein>
<evidence type="ECO:0000256" key="2">
    <source>
        <dbReference type="SAM" id="MobiDB-lite"/>
    </source>
</evidence>
<reference evidence="4 5" key="1">
    <citation type="submission" date="2024-10" db="EMBL/GenBank/DDBJ databases">
        <title>Updated reference genomes for cyclostephanoid diatoms.</title>
        <authorList>
            <person name="Roberts W.R."/>
            <person name="Alverson A.J."/>
        </authorList>
    </citation>
    <scope>NUCLEOTIDE SEQUENCE [LARGE SCALE GENOMIC DNA]</scope>
    <source>
        <strain evidence="4 5">AJA228-03</strain>
    </source>
</reference>
<dbReference type="AlphaFoldDB" id="A0ABD3RIY8"/>
<dbReference type="Gene3D" id="3.30.2350.10">
    <property type="entry name" value="Pseudouridine synthase"/>
    <property type="match status" value="1"/>
</dbReference>
<feature type="non-terminal residue" evidence="4">
    <location>
        <position position="1"/>
    </location>
</feature>
<dbReference type="PANTHER" id="PTHR43268">
    <property type="entry name" value="THIOSULFATE SULFURTRANSFERASE/RHODANESE-LIKE DOMAIN-CONTAINING PROTEIN 2"/>
    <property type="match status" value="1"/>
</dbReference>
<dbReference type="GO" id="GO:0009982">
    <property type="term" value="F:pseudouridine synthase activity"/>
    <property type="evidence" value="ECO:0007669"/>
    <property type="project" value="UniProtKB-ARBA"/>
</dbReference>
<comment type="caution">
    <text evidence="4">The sequence shown here is derived from an EMBL/GenBank/DDBJ whole genome shotgun (WGS) entry which is preliminary data.</text>
</comment>
<sequence>GILVAKVKHLARTAMSSRGSCVDGGESEERRHCILFYKYHPLTDDHEVLEVYRAATEALCASLNLTGRVLLGLSKHGEGVNGTLAGSRGDLQAYVDCMLGVGDGGDVGGGAGAASKLADEGEDDDDDRGRRRRRRRRRDCVVAFRDTSRRFFADLDLPELLLAGPDDFKWSSTPSSSSPTMIGGGGRDVVLKEEDEDWFPDLNVKIVKEIISSGGAFSDITTEDTSVGYLTPKEWHDEILAWVKENSATTLANKRILMYCTGGIRCEKASAYVRKLVPQNKGIYHLKGGIHKYLEEFGQGTGGDNGERCAQDEDDDKNAWARRTYDDDYRDECLFVGKNFVFDRRGQLDARGHGMKEGATSRAEGCVSSRSNADVDASIVVVGRCLYCGDPYDVFRPECVCTVCREPVLACDRCRSDLRQGQEILRGLLAPSSKDKATASMEISCRAEYHCEGHFHLNKCYFTCLHGFCVADCNEQLERLRLFHQDLEGMGRKGRNSRRTLRRQMEKIEAYVRQMLSSDADKNANPEAEIQCRHCGSYTCASDCWGFHGGKTRMDNMSRKNHCENGHLSSSANSSDNVDSERLNKQRARVSSNQRPGKRLKRQNDTLEIEMLQLWSPPSRHRNDSTSLRVPPPVVRTLKSGVKGRWCGKTVSWVLMNEFGEFSRGLTREQVYENIERVIVAGLVRINGVPVKSSDVVLQNMDTLERIVHWHEPPIIVPQKISLTKQILPGKILPNEFKSTDSSILYCINKPSSVPVHPAGPYYANSLLLMVEAQEGLPPKTLIPLHRIDRVTSGLLLCADASSVAKVIQANTINKSDESNPPVRKLYLARVKGKFPATSVEGPTMPKELSGIASIVWCGDDANIIEVNAPIAVQLEPNEDTPRGSIKENGQLNSMMHRTVSSNGKHSTSRFKLISYDASSNNSLVSCSPITGRGHQLRVHLQLIGFPIHNDVEYGGTVNVENLNEQKNLSARSMWEAASATSTCRHEETITSTEVESALQLCKCCIGGLDGIKASFNTAQLLAGGHSIDLHAYKYCLYFQEKGPKNRKQTESVGEESVASIEMTTDLPPWASSFVDLMSNTLTWLN</sequence>
<keyword evidence="1" id="KW-0694">RNA-binding</keyword>
<dbReference type="InterPro" id="IPR020103">
    <property type="entry name" value="PsdUridine_synth_cat_dom_sf"/>
</dbReference>
<feature type="region of interest" description="Disordered" evidence="2">
    <location>
        <begin position="564"/>
        <end position="603"/>
    </location>
</feature>
<evidence type="ECO:0000313" key="4">
    <source>
        <dbReference type="EMBL" id="KAL3811701.1"/>
    </source>
</evidence>
<dbReference type="InterPro" id="IPR006145">
    <property type="entry name" value="PsdUridine_synth_RsuA/RluA"/>
</dbReference>
<dbReference type="GO" id="GO:0003723">
    <property type="term" value="F:RNA binding"/>
    <property type="evidence" value="ECO:0007669"/>
    <property type="project" value="UniProtKB-KW"/>
</dbReference>
<evidence type="ECO:0000259" key="3">
    <source>
        <dbReference type="PROSITE" id="PS50206"/>
    </source>
</evidence>
<dbReference type="Gene3D" id="3.30.70.100">
    <property type="match status" value="1"/>
</dbReference>
<evidence type="ECO:0000256" key="1">
    <source>
        <dbReference type="PROSITE-ProRule" id="PRU00182"/>
    </source>
</evidence>
<dbReference type="InterPro" id="IPR001763">
    <property type="entry name" value="Rhodanese-like_dom"/>
</dbReference>
<evidence type="ECO:0000313" key="5">
    <source>
        <dbReference type="Proteomes" id="UP001530377"/>
    </source>
</evidence>
<feature type="region of interest" description="Disordered" evidence="2">
    <location>
        <begin position="110"/>
        <end position="132"/>
    </location>
</feature>
<dbReference type="Proteomes" id="UP001530377">
    <property type="component" value="Unassembled WGS sequence"/>
</dbReference>
<dbReference type="EMBL" id="JALLPB020000242">
    <property type="protein sequence ID" value="KAL3811701.1"/>
    <property type="molecule type" value="Genomic_DNA"/>
</dbReference>
<dbReference type="Pfam" id="PF17773">
    <property type="entry name" value="UPF0176_N"/>
    <property type="match status" value="1"/>
</dbReference>
<dbReference type="InterPro" id="IPR022111">
    <property type="entry name" value="Rhodanese_C"/>
</dbReference>
<dbReference type="SUPFAM" id="SSF55120">
    <property type="entry name" value="Pseudouridine synthase"/>
    <property type="match status" value="1"/>
</dbReference>
<name>A0ABD3RIY8_9STRA</name>
<dbReference type="InterPro" id="IPR040503">
    <property type="entry name" value="TRHO_N"/>
</dbReference>
<gene>
    <name evidence="4" type="ORF">ACHAXA_004067</name>
</gene>
<dbReference type="InterPro" id="IPR036873">
    <property type="entry name" value="Rhodanese-like_dom_sf"/>
</dbReference>
<organism evidence="4 5">
    <name type="scientific">Cyclostephanos tholiformis</name>
    <dbReference type="NCBI Taxonomy" id="382380"/>
    <lineage>
        <taxon>Eukaryota</taxon>
        <taxon>Sar</taxon>
        <taxon>Stramenopiles</taxon>
        <taxon>Ochrophyta</taxon>
        <taxon>Bacillariophyta</taxon>
        <taxon>Coscinodiscophyceae</taxon>
        <taxon>Thalassiosirophycidae</taxon>
        <taxon>Stephanodiscales</taxon>
        <taxon>Stephanodiscaceae</taxon>
        <taxon>Cyclostephanos</taxon>
    </lineage>
</organism>
<dbReference type="Pfam" id="PF12368">
    <property type="entry name" value="Rhodanese_C"/>
    <property type="match status" value="1"/>
</dbReference>
<dbReference type="SUPFAM" id="SSF52821">
    <property type="entry name" value="Rhodanese/Cell cycle control phosphatase"/>
    <property type="match status" value="1"/>
</dbReference>
<keyword evidence="5" id="KW-1185">Reference proteome</keyword>
<dbReference type="PROSITE" id="PS50889">
    <property type="entry name" value="S4"/>
    <property type="match status" value="1"/>
</dbReference>
<accession>A0ABD3RIY8</accession>
<dbReference type="PROSITE" id="PS50206">
    <property type="entry name" value="RHODANESE_3"/>
    <property type="match status" value="1"/>
</dbReference>
<dbReference type="Gene3D" id="3.40.250.10">
    <property type="entry name" value="Rhodanese-like domain"/>
    <property type="match status" value="1"/>
</dbReference>
<dbReference type="Pfam" id="PF00849">
    <property type="entry name" value="PseudoU_synth_2"/>
    <property type="match status" value="1"/>
</dbReference>
<dbReference type="PROSITE" id="PS01129">
    <property type="entry name" value="PSI_RLU"/>
    <property type="match status" value="1"/>
</dbReference>
<dbReference type="InterPro" id="IPR020936">
    <property type="entry name" value="TrhO"/>
</dbReference>